<comment type="function">
    <text evidence="5">Required for morphogenesis and for the elongation of the flagellar filament by facilitating polymerization of the flagellin monomers at the tip of growing filament. Forms a capping structure, which prevents flagellin subunits (transported through the central channel of the flagellum) from leaking out without polymerization at the distal end.</text>
</comment>
<evidence type="ECO:0000256" key="5">
    <source>
        <dbReference type="RuleBase" id="RU362066"/>
    </source>
</evidence>
<reference evidence="8 9" key="1">
    <citation type="submission" date="2015-06" db="EMBL/GenBank/DDBJ databases">
        <title>A Comprehensive Approach to Explore the Metabolic and Phylogenetic Diversity of Bacterial Steroid Degradation in the Environment: Testosterone as an Example.</title>
        <authorList>
            <person name="Yang F.-C."/>
            <person name="Chen Y.-L."/>
            <person name="Yu C.-P."/>
            <person name="Tang S.-L."/>
            <person name="Wang P.-H."/>
            <person name="Ismail W."/>
            <person name="Wang C.-H."/>
            <person name="Yang C.-Y."/>
            <person name="Chiang Y.-R."/>
        </authorList>
    </citation>
    <scope>NUCLEOTIDE SEQUENCE [LARGE SCALE GENOMIC DNA]</scope>
    <source>
        <strain evidence="8 9">DSM 18526</strain>
    </source>
</reference>
<keyword evidence="3" id="KW-0175">Coiled coil</keyword>
<evidence type="ECO:0000256" key="1">
    <source>
        <dbReference type="ARBA" id="ARBA00009764"/>
    </source>
</evidence>
<keyword evidence="8" id="KW-0282">Flagellum</keyword>
<dbReference type="GO" id="GO:0071973">
    <property type="term" value="P:bacterial-type flagellum-dependent cell motility"/>
    <property type="evidence" value="ECO:0007669"/>
    <property type="project" value="TreeGrafter"/>
</dbReference>
<accession>A0A127FAF7</accession>
<dbReference type="STRING" id="465721.ACG33_05645"/>
<dbReference type="EMBL" id="CP011971">
    <property type="protein sequence ID" value="AMN46588.1"/>
    <property type="molecule type" value="Genomic_DNA"/>
</dbReference>
<keyword evidence="5" id="KW-0964">Secreted</keyword>
<dbReference type="PANTHER" id="PTHR30288">
    <property type="entry name" value="FLAGELLAR CAP/ASSEMBLY PROTEIN FLID"/>
    <property type="match status" value="1"/>
</dbReference>
<dbReference type="InterPro" id="IPR010810">
    <property type="entry name" value="Flagellin_hook_IN_motif"/>
</dbReference>
<evidence type="ECO:0000256" key="2">
    <source>
        <dbReference type="ARBA" id="ARBA00011255"/>
    </source>
</evidence>
<dbReference type="RefSeq" id="WP_066919434.1">
    <property type="nucleotide sequence ID" value="NZ_CP011971.1"/>
</dbReference>
<gene>
    <name evidence="8" type="ORF">ACG33_05645</name>
</gene>
<organism evidence="8 9">
    <name type="scientific">Steroidobacter denitrificans</name>
    <dbReference type="NCBI Taxonomy" id="465721"/>
    <lineage>
        <taxon>Bacteria</taxon>
        <taxon>Pseudomonadati</taxon>
        <taxon>Pseudomonadota</taxon>
        <taxon>Gammaproteobacteria</taxon>
        <taxon>Steroidobacterales</taxon>
        <taxon>Steroidobacteraceae</taxon>
        <taxon>Steroidobacter</taxon>
    </lineage>
</organism>
<sequence length="463" mass="47642">MMATDAVGGSQIDVQSLVSQLVTAERARPEALLASEAGRVTTQISGLGQLMGALTTFRSALSSLNTLEVFSTRSAVSSQDSLLGASASGKAVPGTYDIEILQLAQAQQISSGVFAEGAAGLVGTGTLTLSLGERSFEVEITAAGSSLGDIRDAINSAAGNVGVRATLVQGGDGSRLVLSSAATGAANTITVTQSGGDGGLAPLEYSDSSPGGYALVKAAQDAIVNIANAQTTSADNTIANAIDGVTLTLKQPTSEEGGPVTLTIDYDQTAVTARIKSFVNAYNALVSQVTTLRSYDTATATAGPMLGDSLLNSIEAELRRSLSAVVPGQAPEFATLAAVGITTQANGTLGVDEAKLQKALSGNFEAVGKLFGSQDGIGARLFAQVDTRLKSDGALETRGKNLVDQQRAITRRKEDLDARMLVIQQAYLRQFTRLDILLSQLQVTSSYLSQQIESLGNLNKASS</sequence>
<dbReference type="AlphaFoldDB" id="A0A127FAF7"/>
<dbReference type="GO" id="GO:0007155">
    <property type="term" value="P:cell adhesion"/>
    <property type="evidence" value="ECO:0007669"/>
    <property type="project" value="InterPro"/>
</dbReference>
<feature type="domain" description="Flagellar hook-associated protein 2 C-terminal" evidence="7">
    <location>
        <begin position="219"/>
        <end position="442"/>
    </location>
</feature>
<keyword evidence="4 5" id="KW-0975">Bacterial flagellum</keyword>
<dbReference type="OrthoDB" id="9810816at2"/>
<dbReference type="InterPro" id="IPR003481">
    <property type="entry name" value="FliD_N"/>
</dbReference>
<evidence type="ECO:0000313" key="8">
    <source>
        <dbReference type="EMBL" id="AMN46588.1"/>
    </source>
</evidence>
<feature type="domain" description="Flagellar hook-associated protein 2 N-terminal" evidence="6">
    <location>
        <begin position="10"/>
        <end position="107"/>
    </location>
</feature>
<protein>
    <recommendedName>
        <fullName evidence="5">Flagellar hook-associated protein 2</fullName>
        <shortName evidence="5">HAP2</shortName>
    </recommendedName>
    <alternativeName>
        <fullName evidence="5">Flagellar cap protein</fullName>
    </alternativeName>
</protein>
<proteinExistence type="inferred from homology"/>
<evidence type="ECO:0000313" key="9">
    <source>
        <dbReference type="Proteomes" id="UP000070250"/>
    </source>
</evidence>
<keyword evidence="8" id="KW-0966">Cell projection</keyword>
<dbReference type="InterPro" id="IPR040026">
    <property type="entry name" value="FliD"/>
</dbReference>
<dbReference type="GO" id="GO:0009424">
    <property type="term" value="C:bacterial-type flagellum hook"/>
    <property type="evidence" value="ECO:0007669"/>
    <property type="project" value="UniProtKB-UniRule"/>
</dbReference>
<dbReference type="GO" id="GO:0009421">
    <property type="term" value="C:bacterial-type flagellum filament cap"/>
    <property type="evidence" value="ECO:0007669"/>
    <property type="project" value="InterPro"/>
</dbReference>
<dbReference type="KEGG" id="sdf:ACG33_05645"/>
<dbReference type="Pfam" id="PF02465">
    <property type="entry name" value="FliD_N"/>
    <property type="match status" value="1"/>
</dbReference>
<keyword evidence="9" id="KW-1185">Reference proteome</keyword>
<comment type="similarity">
    <text evidence="1 5">Belongs to the FliD family.</text>
</comment>
<dbReference type="PANTHER" id="PTHR30288:SF0">
    <property type="entry name" value="FLAGELLAR HOOK-ASSOCIATED PROTEIN 2"/>
    <property type="match status" value="1"/>
</dbReference>
<evidence type="ECO:0000256" key="3">
    <source>
        <dbReference type="ARBA" id="ARBA00023054"/>
    </source>
</evidence>
<comment type="subcellular location">
    <subcellularLocation>
        <location evidence="5">Secreted</location>
    </subcellularLocation>
    <subcellularLocation>
        <location evidence="5">Bacterial flagellum</location>
    </subcellularLocation>
</comment>
<dbReference type="GO" id="GO:0005576">
    <property type="term" value="C:extracellular region"/>
    <property type="evidence" value="ECO:0007669"/>
    <property type="project" value="UniProtKB-SubCell"/>
</dbReference>
<evidence type="ECO:0000259" key="6">
    <source>
        <dbReference type="Pfam" id="PF02465"/>
    </source>
</evidence>
<dbReference type="Proteomes" id="UP000070250">
    <property type="component" value="Chromosome"/>
</dbReference>
<dbReference type="InterPro" id="IPR010809">
    <property type="entry name" value="FliD_C"/>
</dbReference>
<evidence type="ECO:0000259" key="7">
    <source>
        <dbReference type="Pfam" id="PF07195"/>
    </source>
</evidence>
<keyword evidence="8" id="KW-0969">Cilium</keyword>
<name>A0A127FAF7_STEDE</name>
<dbReference type="Pfam" id="PF07196">
    <property type="entry name" value="Flagellin_IN"/>
    <property type="match status" value="1"/>
</dbReference>
<dbReference type="Pfam" id="PF07195">
    <property type="entry name" value="FliD_C"/>
    <property type="match status" value="1"/>
</dbReference>
<evidence type="ECO:0000256" key="4">
    <source>
        <dbReference type="ARBA" id="ARBA00023143"/>
    </source>
</evidence>
<comment type="subunit">
    <text evidence="2 5">Homopentamer.</text>
</comment>